<protein>
    <submittedName>
        <fullName evidence="1">Uncharacterized protein</fullName>
    </submittedName>
</protein>
<proteinExistence type="predicted"/>
<evidence type="ECO:0000313" key="2">
    <source>
        <dbReference type="Proteomes" id="UP000186058"/>
    </source>
</evidence>
<accession>A0ABX3EPZ2</accession>
<gene>
    <name evidence="1" type="ORF">A3844_16030</name>
</gene>
<dbReference type="Proteomes" id="UP000186058">
    <property type="component" value="Unassembled WGS sequence"/>
</dbReference>
<organism evidence="1 2">
    <name type="scientific">Paenibacillus helianthi</name>
    <dbReference type="NCBI Taxonomy" id="1349432"/>
    <lineage>
        <taxon>Bacteria</taxon>
        <taxon>Bacillati</taxon>
        <taxon>Bacillota</taxon>
        <taxon>Bacilli</taxon>
        <taxon>Bacillales</taxon>
        <taxon>Paenibacillaceae</taxon>
        <taxon>Paenibacillus</taxon>
    </lineage>
</organism>
<reference evidence="1 2" key="1">
    <citation type="submission" date="2016-03" db="EMBL/GenBank/DDBJ databases">
        <authorList>
            <person name="Sant'Anna F.H."/>
            <person name="Ambrosini A."/>
            <person name="Souza R."/>
            <person name="Bach E."/>
            <person name="Fernandes G."/>
            <person name="Balsanelli E."/>
            <person name="Baura V.A."/>
            <person name="Souza E.M."/>
            <person name="Passaglia L."/>
        </authorList>
    </citation>
    <scope>NUCLEOTIDE SEQUENCE [LARGE SCALE GENOMIC DNA]</scope>
    <source>
        <strain evidence="1 2">P26E</strain>
    </source>
</reference>
<keyword evidence="2" id="KW-1185">Reference proteome</keyword>
<comment type="caution">
    <text evidence="1">The sequence shown here is derived from an EMBL/GenBank/DDBJ whole genome shotgun (WGS) entry which is preliminary data.</text>
</comment>
<name>A0ABX3EPZ2_9BACL</name>
<evidence type="ECO:0000313" key="1">
    <source>
        <dbReference type="EMBL" id="OKP85442.1"/>
    </source>
</evidence>
<dbReference type="EMBL" id="LVWI01000044">
    <property type="protein sequence ID" value="OKP85442.1"/>
    <property type="molecule type" value="Genomic_DNA"/>
</dbReference>
<sequence>MKARQKIRGLFESALLQGQGLVCRSHIIGKQFDMSNFFQEHATEQVPELDLLYKNTNGKSPKK</sequence>